<feature type="binding site" evidence="6">
    <location>
        <position position="127"/>
    </location>
    <ligand>
        <name>S-adenosyl-L-methionine</name>
        <dbReference type="ChEBI" id="CHEBI:59789"/>
    </ligand>
</feature>
<evidence type="ECO:0000256" key="1">
    <source>
        <dbReference type="ARBA" id="ARBA00010396"/>
    </source>
</evidence>
<dbReference type="InterPro" id="IPR029063">
    <property type="entry name" value="SAM-dependent_MTases_sf"/>
</dbReference>
<keyword evidence="6" id="KW-0963">Cytoplasm</keyword>
<reference evidence="7 8" key="1">
    <citation type="submission" date="2020-10" db="EMBL/GenBank/DDBJ databases">
        <title>Draft genome and description of Brachybacterium epidermidis sp nov.</title>
        <authorList>
            <person name="Boxberger M."/>
            <person name="La Scola B."/>
        </authorList>
    </citation>
    <scope>NUCLEOTIDE SEQUENCE [LARGE SCALE GENOMIC DNA]</scope>
    <source>
        <strain evidence="7 8">Marseille-Q2903</strain>
    </source>
</reference>
<dbReference type="SUPFAM" id="SSF81799">
    <property type="entry name" value="Putative methyltransferase TM0872, insert domain"/>
    <property type="match status" value="1"/>
</dbReference>
<proteinExistence type="inferred from homology"/>
<evidence type="ECO:0000256" key="2">
    <source>
        <dbReference type="ARBA" id="ARBA00022552"/>
    </source>
</evidence>
<feature type="binding site" evidence="6">
    <location>
        <position position="70"/>
    </location>
    <ligand>
        <name>S-adenosyl-L-methionine</name>
        <dbReference type="ChEBI" id="CHEBI:59789"/>
    </ligand>
</feature>
<feature type="binding site" evidence="6">
    <location>
        <position position="99"/>
    </location>
    <ligand>
        <name>S-adenosyl-L-methionine</name>
        <dbReference type="ChEBI" id="CHEBI:59789"/>
    </ligand>
</feature>
<comment type="catalytic activity">
    <reaction evidence="6">
        <text>cytidine(1402) in 16S rRNA + S-adenosyl-L-methionine = N(4)-methylcytidine(1402) in 16S rRNA + S-adenosyl-L-homocysteine + H(+)</text>
        <dbReference type="Rhea" id="RHEA:42928"/>
        <dbReference type="Rhea" id="RHEA-COMP:10286"/>
        <dbReference type="Rhea" id="RHEA-COMP:10287"/>
        <dbReference type="ChEBI" id="CHEBI:15378"/>
        <dbReference type="ChEBI" id="CHEBI:57856"/>
        <dbReference type="ChEBI" id="CHEBI:59789"/>
        <dbReference type="ChEBI" id="CHEBI:74506"/>
        <dbReference type="ChEBI" id="CHEBI:82748"/>
        <dbReference type="EC" id="2.1.1.199"/>
    </reaction>
</comment>
<comment type="caution">
    <text evidence="7">The sequence shown here is derived from an EMBL/GenBank/DDBJ whole genome shotgun (WGS) entry which is preliminary data.</text>
</comment>
<dbReference type="PANTHER" id="PTHR11265">
    <property type="entry name" value="S-ADENOSYL-METHYLTRANSFERASE MRAW"/>
    <property type="match status" value="1"/>
</dbReference>
<dbReference type="PANTHER" id="PTHR11265:SF0">
    <property type="entry name" value="12S RRNA N4-METHYLCYTIDINE METHYLTRANSFERASE"/>
    <property type="match status" value="1"/>
</dbReference>
<protein>
    <recommendedName>
        <fullName evidence="6">Ribosomal RNA small subunit methyltransferase H</fullName>
        <ecNumber evidence="6">2.1.1.199</ecNumber>
    </recommendedName>
    <alternativeName>
        <fullName evidence="6">16S rRNA m(4)C1402 methyltransferase</fullName>
    </alternativeName>
    <alternativeName>
        <fullName evidence="6">rRNA (cytosine-N(4)-)-methyltransferase RsmH</fullName>
    </alternativeName>
</protein>
<dbReference type="PIRSF" id="PIRSF004486">
    <property type="entry name" value="MraW"/>
    <property type="match status" value="1"/>
</dbReference>
<dbReference type="SUPFAM" id="SSF53335">
    <property type="entry name" value="S-adenosyl-L-methionine-dependent methyltransferases"/>
    <property type="match status" value="1"/>
</dbReference>
<dbReference type="RefSeq" id="WP_193866110.1">
    <property type="nucleotide sequence ID" value="NZ_JADEYR010000009.1"/>
</dbReference>
<gene>
    <name evidence="6 7" type="primary">rsmH</name>
    <name evidence="7" type="ORF">IOE58_09270</name>
</gene>
<keyword evidence="8" id="KW-1185">Reference proteome</keyword>
<sequence>MDRTPQRGDTGSAAPAEERHVPVLLDTTVDLLTPALQSPGSVYVDATLGMGGHAGAVLAAAPAARLVGIDRDPLALDLARERLTRAGFADRLTLVHATYDEIPEVLADLGLDSADAVMMDLGVSSFQIDTADRGFSYVADAPLDMRMDPSSGGPTAADLLRDLPEAEISRILHQYGDERFARRIARRIVEQREHAPLTRSGELVTLLDRAVPAASKASGGHPAKRSFQALRIAVNDELRILASALEGALDSVRLGGRIVVESYHSGEDRLVKSAFARRTRSSAPPGLPVELEEHRPTFTSLVRGAVQAGPAERETNPRAGSVRLRALTRTRIVEGAS</sequence>
<dbReference type="Pfam" id="PF01795">
    <property type="entry name" value="Methyltransf_5"/>
    <property type="match status" value="1"/>
</dbReference>
<dbReference type="HAMAP" id="MF_01007">
    <property type="entry name" value="16SrRNA_methyltr_H"/>
    <property type="match status" value="1"/>
</dbReference>
<keyword evidence="2 6" id="KW-0698">rRNA processing</keyword>
<name>A0ABR9W331_9MICO</name>
<accession>A0ABR9W331</accession>
<comment type="similarity">
    <text evidence="1 6">Belongs to the methyltransferase superfamily. RsmH family.</text>
</comment>
<comment type="function">
    <text evidence="6">Specifically methylates the N4 position of cytidine in position 1402 (C1402) of 16S rRNA.</text>
</comment>
<organism evidence="7 8">
    <name type="scientific">Brachybacterium epidermidis</name>
    <dbReference type="NCBI Taxonomy" id="2781983"/>
    <lineage>
        <taxon>Bacteria</taxon>
        <taxon>Bacillati</taxon>
        <taxon>Actinomycetota</taxon>
        <taxon>Actinomycetes</taxon>
        <taxon>Micrococcales</taxon>
        <taxon>Dermabacteraceae</taxon>
        <taxon>Brachybacterium</taxon>
    </lineage>
</organism>
<evidence type="ECO:0000313" key="7">
    <source>
        <dbReference type="EMBL" id="MBE9404365.1"/>
    </source>
</evidence>
<keyword evidence="5 6" id="KW-0949">S-adenosyl-L-methionine</keyword>
<evidence type="ECO:0000313" key="8">
    <source>
        <dbReference type="Proteomes" id="UP000644727"/>
    </source>
</evidence>
<keyword evidence="4 6" id="KW-0808">Transferase</keyword>
<feature type="binding site" evidence="6">
    <location>
        <position position="120"/>
    </location>
    <ligand>
        <name>S-adenosyl-L-methionine</name>
        <dbReference type="ChEBI" id="CHEBI:59789"/>
    </ligand>
</feature>
<dbReference type="Gene3D" id="1.10.150.170">
    <property type="entry name" value="Putative methyltransferase TM0872, insert domain"/>
    <property type="match status" value="1"/>
</dbReference>
<evidence type="ECO:0000256" key="5">
    <source>
        <dbReference type="ARBA" id="ARBA00022691"/>
    </source>
</evidence>
<keyword evidence="3 6" id="KW-0489">Methyltransferase</keyword>
<dbReference type="Proteomes" id="UP000644727">
    <property type="component" value="Unassembled WGS sequence"/>
</dbReference>
<evidence type="ECO:0000256" key="4">
    <source>
        <dbReference type="ARBA" id="ARBA00022679"/>
    </source>
</evidence>
<dbReference type="InterPro" id="IPR023397">
    <property type="entry name" value="SAM-dep_MeTrfase_MraW_recog"/>
</dbReference>
<comment type="subcellular location">
    <subcellularLocation>
        <location evidence="6">Cytoplasm</location>
    </subcellularLocation>
</comment>
<dbReference type="EC" id="2.1.1.199" evidence="6"/>
<dbReference type="InterPro" id="IPR002903">
    <property type="entry name" value="RsmH"/>
</dbReference>
<dbReference type="NCBIfam" id="TIGR00006">
    <property type="entry name" value="16S rRNA (cytosine(1402)-N(4))-methyltransferase RsmH"/>
    <property type="match status" value="1"/>
</dbReference>
<feature type="binding site" evidence="6">
    <location>
        <begin position="51"/>
        <end position="53"/>
    </location>
    <ligand>
        <name>S-adenosyl-L-methionine</name>
        <dbReference type="ChEBI" id="CHEBI:59789"/>
    </ligand>
</feature>
<evidence type="ECO:0000256" key="3">
    <source>
        <dbReference type="ARBA" id="ARBA00022603"/>
    </source>
</evidence>
<evidence type="ECO:0000256" key="6">
    <source>
        <dbReference type="HAMAP-Rule" id="MF_01007"/>
    </source>
</evidence>
<dbReference type="Gene3D" id="3.40.50.150">
    <property type="entry name" value="Vaccinia Virus protein VP39"/>
    <property type="match status" value="1"/>
</dbReference>
<dbReference type="EMBL" id="JADEYR010000009">
    <property type="protein sequence ID" value="MBE9404365.1"/>
    <property type="molecule type" value="Genomic_DNA"/>
</dbReference>